<feature type="domain" description="BTB" evidence="1">
    <location>
        <begin position="11"/>
        <end position="116"/>
    </location>
</feature>
<dbReference type="Gene3D" id="3.30.710.10">
    <property type="entry name" value="Potassium Channel Kv1.1, Chain A"/>
    <property type="match status" value="1"/>
</dbReference>
<comment type="caution">
    <text evidence="2">The sequence shown here is derived from an EMBL/GenBank/DDBJ whole genome shotgun (WGS) entry which is preliminary data.</text>
</comment>
<reference evidence="2 3" key="1">
    <citation type="submission" date="2019-10" db="EMBL/GenBank/DDBJ databases">
        <authorList>
            <person name="Palmer J.M."/>
        </authorList>
    </citation>
    <scope>NUCLEOTIDE SEQUENCE [LARGE SCALE GENOMIC DNA]</scope>
    <source>
        <strain evidence="2 3">TWF506</strain>
    </source>
</reference>
<proteinExistence type="predicted"/>
<evidence type="ECO:0000313" key="2">
    <source>
        <dbReference type="EMBL" id="KAK6498139.1"/>
    </source>
</evidence>
<evidence type="ECO:0000259" key="1">
    <source>
        <dbReference type="Pfam" id="PF00651"/>
    </source>
</evidence>
<sequence length="241" mass="27176">MGQTQSCQNFTHIFNQSDFSDVLITVGANTNNPKDYHLHQAIIRTSSKTLDSQCESAPTEDGRKKIVINQWDHATMETLFRWVYGERDLKKLRLTLPALETLMKATREFQIKDLNRDILDNAVELATSKIPKGYFSSFDSEDYWNTVENVCGLVNGDDITELLLLRGLIDKLPISKISLEWERFRRLASVSNLGVLSALISGTFGDTISKTLCKGCQEIPVEKLNESGFTCCSRCKKTIQG</sequence>
<accession>A0AAN8NFP1</accession>
<dbReference type="Pfam" id="PF00651">
    <property type="entry name" value="BTB"/>
    <property type="match status" value="1"/>
</dbReference>
<dbReference type="SUPFAM" id="SSF54695">
    <property type="entry name" value="POZ domain"/>
    <property type="match status" value="1"/>
</dbReference>
<evidence type="ECO:0000313" key="3">
    <source>
        <dbReference type="Proteomes" id="UP001307849"/>
    </source>
</evidence>
<dbReference type="Proteomes" id="UP001307849">
    <property type="component" value="Unassembled WGS sequence"/>
</dbReference>
<name>A0AAN8NFP1_9PEZI</name>
<organism evidence="2 3">
    <name type="scientific">Arthrobotrys conoides</name>
    <dbReference type="NCBI Taxonomy" id="74498"/>
    <lineage>
        <taxon>Eukaryota</taxon>
        <taxon>Fungi</taxon>
        <taxon>Dikarya</taxon>
        <taxon>Ascomycota</taxon>
        <taxon>Pezizomycotina</taxon>
        <taxon>Orbiliomycetes</taxon>
        <taxon>Orbiliales</taxon>
        <taxon>Orbiliaceae</taxon>
        <taxon>Arthrobotrys</taxon>
    </lineage>
</organism>
<dbReference type="CDD" id="cd18186">
    <property type="entry name" value="BTB_POZ_ZBTB_KLHL-like"/>
    <property type="match status" value="1"/>
</dbReference>
<protein>
    <recommendedName>
        <fullName evidence="1">BTB domain-containing protein</fullName>
    </recommendedName>
</protein>
<dbReference type="EMBL" id="JAVHJM010000014">
    <property type="protein sequence ID" value="KAK6498139.1"/>
    <property type="molecule type" value="Genomic_DNA"/>
</dbReference>
<dbReference type="InterPro" id="IPR000210">
    <property type="entry name" value="BTB/POZ_dom"/>
</dbReference>
<gene>
    <name evidence="2" type="ORF">TWF506_004378</name>
</gene>
<dbReference type="AlphaFoldDB" id="A0AAN8NFP1"/>
<keyword evidence="3" id="KW-1185">Reference proteome</keyword>
<dbReference type="InterPro" id="IPR011333">
    <property type="entry name" value="SKP1/BTB/POZ_sf"/>
</dbReference>